<evidence type="ECO:0000256" key="4">
    <source>
        <dbReference type="ARBA" id="ARBA00022741"/>
    </source>
</evidence>
<evidence type="ECO:0000256" key="5">
    <source>
        <dbReference type="ARBA" id="ARBA00022840"/>
    </source>
</evidence>
<dbReference type="Pfam" id="PF05746">
    <property type="entry name" value="DALR_1"/>
    <property type="match status" value="1"/>
</dbReference>
<comment type="catalytic activity">
    <reaction evidence="8">
        <text>tRNA(Arg) + L-arginine + ATP = L-arginyl-tRNA(Arg) + AMP + diphosphate</text>
        <dbReference type="Rhea" id="RHEA:20301"/>
        <dbReference type="Rhea" id="RHEA-COMP:9658"/>
        <dbReference type="Rhea" id="RHEA-COMP:9673"/>
        <dbReference type="ChEBI" id="CHEBI:30616"/>
        <dbReference type="ChEBI" id="CHEBI:32682"/>
        <dbReference type="ChEBI" id="CHEBI:33019"/>
        <dbReference type="ChEBI" id="CHEBI:78442"/>
        <dbReference type="ChEBI" id="CHEBI:78513"/>
        <dbReference type="ChEBI" id="CHEBI:456215"/>
        <dbReference type="EC" id="6.1.1.19"/>
    </reaction>
</comment>
<dbReference type="PATRIC" id="fig|1618672.3.peg.203"/>
<dbReference type="SMART" id="SM01016">
    <property type="entry name" value="Arg_tRNA_synt_N"/>
    <property type="match status" value="1"/>
</dbReference>
<evidence type="ECO:0000256" key="2">
    <source>
        <dbReference type="ARBA" id="ARBA00012837"/>
    </source>
</evidence>
<dbReference type="GO" id="GO:0005524">
    <property type="term" value="F:ATP binding"/>
    <property type="evidence" value="ECO:0007669"/>
    <property type="project" value="UniProtKB-KW"/>
</dbReference>
<dbReference type="InterPro" id="IPR035684">
    <property type="entry name" value="ArgRS_core"/>
</dbReference>
<dbReference type="InterPro" id="IPR009080">
    <property type="entry name" value="tRNAsynth_Ia_anticodon-bd"/>
</dbReference>
<keyword evidence="7 10" id="KW-0030">Aminoacyl-tRNA synthetase</keyword>
<dbReference type="AlphaFoldDB" id="A0A0G1YWB4"/>
<proteinExistence type="inferred from homology"/>
<evidence type="ECO:0000256" key="9">
    <source>
        <dbReference type="NCBIfam" id="TIGR00456"/>
    </source>
</evidence>
<comment type="similarity">
    <text evidence="1 10">Belongs to the class-I aminoacyl-tRNA synthetase family.</text>
</comment>
<dbReference type="InterPro" id="IPR036695">
    <property type="entry name" value="Arg-tRNA-synth_N_sf"/>
</dbReference>
<feature type="domain" description="Arginyl tRNA synthetase N-terminal" evidence="12">
    <location>
        <begin position="1"/>
        <end position="92"/>
    </location>
</feature>
<dbReference type="GO" id="GO:0005737">
    <property type="term" value="C:cytoplasm"/>
    <property type="evidence" value="ECO:0007669"/>
    <property type="project" value="UniProtKB-UniRule"/>
</dbReference>
<dbReference type="Pfam" id="PF03485">
    <property type="entry name" value="Arg_tRNA_synt_N"/>
    <property type="match status" value="1"/>
</dbReference>
<keyword evidence="6 10" id="KW-0648">Protein biosynthesis</keyword>
<dbReference type="EMBL" id="LCSD01000009">
    <property type="protein sequence ID" value="KKW47566.1"/>
    <property type="molecule type" value="Genomic_DNA"/>
</dbReference>
<dbReference type="Gene3D" id="3.40.50.620">
    <property type="entry name" value="HUPs"/>
    <property type="match status" value="1"/>
</dbReference>
<protein>
    <recommendedName>
        <fullName evidence="2 9">Arginine--tRNA ligase</fullName>
        <ecNumber evidence="2 9">6.1.1.19</ecNumber>
    </recommendedName>
</protein>
<feature type="domain" description="DALR anticodon binding" evidence="11">
    <location>
        <begin position="448"/>
        <end position="559"/>
    </location>
</feature>
<keyword evidence="3 10" id="KW-0436">Ligase</keyword>
<reference evidence="13 14" key="1">
    <citation type="journal article" date="2015" name="Nature">
        <title>rRNA introns, odd ribosomes, and small enigmatic genomes across a large radiation of phyla.</title>
        <authorList>
            <person name="Brown C.T."/>
            <person name="Hug L.A."/>
            <person name="Thomas B.C."/>
            <person name="Sharon I."/>
            <person name="Castelle C.J."/>
            <person name="Singh A."/>
            <person name="Wilkins M.J."/>
            <person name="Williams K.H."/>
            <person name="Banfield J.F."/>
        </authorList>
    </citation>
    <scope>NUCLEOTIDE SEQUENCE [LARGE SCALE GENOMIC DNA]</scope>
</reference>
<dbReference type="EC" id="6.1.1.19" evidence="2 9"/>
<dbReference type="InterPro" id="IPR005148">
    <property type="entry name" value="Arg-tRNA-synth_N"/>
</dbReference>
<keyword evidence="4 10" id="KW-0547">Nucleotide-binding</keyword>
<dbReference type="InterPro" id="IPR001278">
    <property type="entry name" value="Arg-tRNA-ligase"/>
</dbReference>
<accession>A0A0G1YWB4</accession>
<gene>
    <name evidence="13" type="ORF">UY98_C0009G0008</name>
</gene>
<dbReference type="Gene3D" id="3.30.1360.70">
    <property type="entry name" value="Arginyl tRNA synthetase N-terminal domain"/>
    <property type="match status" value="1"/>
</dbReference>
<dbReference type="PANTHER" id="PTHR11956:SF5">
    <property type="entry name" value="ARGININE--TRNA LIGASE, CYTOPLASMIC"/>
    <property type="match status" value="1"/>
</dbReference>
<dbReference type="PANTHER" id="PTHR11956">
    <property type="entry name" value="ARGINYL-TRNA SYNTHETASE"/>
    <property type="match status" value="1"/>
</dbReference>
<dbReference type="GO" id="GO:0006420">
    <property type="term" value="P:arginyl-tRNA aminoacylation"/>
    <property type="evidence" value="ECO:0007669"/>
    <property type="project" value="UniProtKB-UniRule"/>
</dbReference>
<dbReference type="Gene3D" id="1.10.730.10">
    <property type="entry name" value="Isoleucyl-tRNA Synthetase, Domain 1"/>
    <property type="match status" value="1"/>
</dbReference>
<dbReference type="InterPro" id="IPR014729">
    <property type="entry name" value="Rossmann-like_a/b/a_fold"/>
</dbReference>
<dbReference type="Proteomes" id="UP000034789">
    <property type="component" value="Unassembled WGS sequence"/>
</dbReference>
<evidence type="ECO:0000313" key="14">
    <source>
        <dbReference type="Proteomes" id="UP000034789"/>
    </source>
</evidence>
<evidence type="ECO:0000256" key="3">
    <source>
        <dbReference type="ARBA" id="ARBA00022598"/>
    </source>
</evidence>
<dbReference type="SUPFAM" id="SSF52374">
    <property type="entry name" value="Nucleotidylyl transferase"/>
    <property type="match status" value="1"/>
</dbReference>
<dbReference type="InterPro" id="IPR008909">
    <property type="entry name" value="DALR_anticod-bd"/>
</dbReference>
<sequence>MKVAQELAERVGRAAWNAGISADLYKTTVGYALEHPFDLKNGDYATAIALQYASREGSNPRDFAKRIVEALGDIPGIAKIEVAGAGFINFYLAPSALTDTIATARGEAWGRNDANKGKKIMVEYTDPNPFKEFHIGHLMSNAIGESIARLLEFSGAQVKRANYQGDVGPHVAKAIWGLKKLGINAPDPAALGKAYSTGATAYENDDGARAEIEALNAKLYDRSDADINALYDAGKKTSLAHFENIYRTLGTKFDYYFFESETAPTGIKIVREHSDVFVKSEGAIVYQGEKQGLHTRVFITSKGLPTYEAKELGLAQMKAEKWPFDSSISVTAHEQSGYFEVVLAAMREVAPELASKLRHISHGMMRLPSGKMSSRTGDVITGESLLAELVESAKERATDSRAEDTNALAEDVAVAAIKYQILKQASGRDIVFDRERALSLEGDSGPYLQYAHARAHAVVEKAREQNITGNMDTDAEPIELSRLLHRFPEAVEYAARELEPHLLTNYLLEFASAFNRWYANEQILDGSAGAPHKVALTDAARRTLKNGLWLLGIPAPEKM</sequence>
<evidence type="ECO:0000256" key="7">
    <source>
        <dbReference type="ARBA" id="ARBA00023146"/>
    </source>
</evidence>
<name>A0A0G1YWB4_9BACT</name>
<keyword evidence="5 10" id="KW-0067">ATP-binding</keyword>
<evidence type="ECO:0000256" key="10">
    <source>
        <dbReference type="RuleBase" id="RU363038"/>
    </source>
</evidence>
<dbReference type="SUPFAM" id="SSF55190">
    <property type="entry name" value="Arginyl-tRNA synthetase (ArgRS), N-terminal 'additional' domain"/>
    <property type="match status" value="1"/>
</dbReference>
<evidence type="ECO:0000259" key="11">
    <source>
        <dbReference type="SMART" id="SM00836"/>
    </source>
</evidence>
<dbReference type="SMART" id="SM00836">
    <property type="entry name" value="DALR_1"/>
    <property type="match status" value="1"/>
</dbReference>
<evidence type="ECO:0000256" key="1">
    <source>
        <dbReference type="ARBA" id="ARBA00005594"/>
    </source>
</evidence>
<dbReference type="NCBIfam" id="TIGR00456">
    <property type="entry name" value="argS"/>
    <property type="match status" value="1"/>
</dbReference>
<evidence type="ECO:0000256" key="8">
    <source>
        <dbReference type="ARBA" id="ARBA00049339"/>
    </source>
</evidence>
<organism evidence="13 14">
    <name type="scientific">Candidatus Kaiserbacteria bacterium GW2011_GWA2_58_9</name>
    <dbReference type="NCBI Taxonomy" id="1618672"/>
    <lineage>
        <taxon>Bacteria</taxon>
        <taxon>Candidatus Kaiseribacteriota</taxon>
    </lineage>
</organism>
<comment type="caution">
    <text evidence="13">The sequence shown here is derived from an EMBL/GenBank/DDBJ whole genome shotgun (WGS) entry which is preliminary data.</text>
</comment>
<dbReference type="GO" id="GO:0004814">
    <property type="term" value="F:arginine-tRNA ligase activity"/>
    <property type="evidence" value="ECO:0007669"/>
    <property type="project" value="UniProtKB-UniRule"/>
</dbReference>
<evidence type="ECO:0000256" key="6">
    <source>
        <dbReference type="ARBA" id="ARBA00022917"/>
    </source>
</evidence>
<dbReference type="PRINTS" id="PR01038">
    <property type="entry name" value="TRNASYNTHARG"/>
</dbReference>
<dbReference type="Pfam" id="PF00750">
    <property type="entry name" value="tRNA-synt_1d"/>
    <property type="match status" value="1"/>
</dbReference>
<evidence type="ECO:0000259" key="12">
    <source>
        <dbReference type="SMART" id="SM01016"/>
    </source>
</evidence>
<evidence type="ECO:0000313" key="13">
    <source>
        <dbReference type="EMBL" id="KKW47566.1"/>
    </source>
</evidence>
<dbReference type="SUPFAM" id="SSF47323">
    <property type="entry name" value="Anticodon-binding domain of a subclass of class I aminoacyl-tRNA synthetases"/>
    <property type="match status" value="1"/>
</dbReference>